<name>A0A4Y7TXP8_COPMI</name>
<evidence type="ECO:0000256" key="1">
    <source>
        <dbReference type="SAM" id="MobiDB-lite"/>
    </source>
</evidence>
<dbReference type="OrthoDB" id="10052321at2759"/>
<dbReference type="EMBL" id="QPFP01000002">
    <property type="protein sequence ID" value="TEB38771.1"/>
    <property type="molecule type" value="Genomic_DNA"/>
</dbReference>
<gene>
    <name evidence="2" type="ORF">FA13DRAFT_1760958</name>
</gene>
<dbReference type="Pfam" id="PF12298">
    <property type="entry name" value="Bot1p"/>
    <property type="match status" value="1"/>
</dbReference>
<keyword evidence="3" id="KW-1185">Reference proteome</keyword>
<proteinExistence type="predicted"/>
<evidence type="ECO:0000313" key="2">
    <source>
        <dbReference type="EMBL" id="TEB38771.1"/>
    </source>
</evidence>
<dbReference type="GO" id="GO:0003735">
    <property type="term" value="F:structural constituent of ribosome"/>
    <property type="evidence" value="ECO:0007669"/>
    <property type="project" value="TreeGrafter"/>
</dbReference>
<dbReference type="AlphaFoldDB" id="A0A4Y7TXP8"/>
<dbReference type="InterPro" id="IPR021036">
    <property type="entry name" value="Ribosomal_mS45"/>
</dbReference>
<dbReference type="GO" id="GO:0032543">
    <property type="term" value="P:mitochondrial translation"/>
    <property type="evidence" value="ECO:0007669"/>
    <property type="project" value="TreeGrafter"/>
</dbReference>
<dbReference type="PANTHER" id="PTHR28158">
    <property type="entry name" value="37S RIBOSOMAL PROTEIN S35, MITOCHONDRIAL"/>
    <property type="match status" value="1"/>
</dbReference>
<accession>A0A4Y7TXP8</accession>
<dbReference type="GO" id="GO:0005763">
    <property type="term" value="C:mitochondrial small ribosomal subunit"/>
    <property type="evidence" value="ECO:0007669"/>
    <property type="project" value="TreeGrafter"/>
</dbReference>
<dbReference type="PANTHER" id="PTHR28158:SF1">
    <property type="entry name" value="SMALL RIBOSOMAL SUBUNIT PROTEIN MS45"/>
    <property type="match status" value="1"/>
</dbReference>
<feature type="compositionally biased region" description="Basic and acidic residues" evidence="1">
    <location>
        <begin position="313"/>
        <end position="329"/>
    </location>
</feature>
<reference evidence="2 3" key="1">
    <citation type="journal article" date="2019" name="Nat. Ecol. Evol.">
        <title>Megaphylogeny resolves global patterns of mushroom evolution.</title>
        <authorList>
            <person name="Varga T."/>
            <person name="Krizsan K."/>
            <person name="Foldi C."/>
            <person name="Dima B."/>
            <person name="Sanchez-Garcia M."/>
            <person name="Sanchez-Ramirez S."/>
            <person name="Szollosi G.J."/>
            <person name="Szarkandi J.G."/>
            <person name="Papp V."/>
            <person name="Albert L."/>
            <person name="Andreopoulos W."/>
            <person name="Angelini C."/>
            <person name="Antonin V."/>
            <person name="Barry K.W."/>
            <person name="Bougher N.L."/>
            <person name="Buchanan P."/>
            <person name="Buyck B."/>
            <person name="Bense V."/>
            <person name="Catcheside P."/>
            <person name="Chovatia M."/>
            <person name="Cooper J."/>
            <person name="Damon W."/>
            <person name="Desjardin D."/>
            <person name="Finy P."/>
            <person name="Geml J."/>
            <person name="Haridas S."/>
            <person name="Hughes K."/>
            <person name="Justo A."/>
            <person name="Karasinski D."/>
            <person name="Kautmanova I."/>
            <person name="Kiss B."/>
            <person name="Kocsube S."/>
            <person name="Kotiranta H."/>
            <person name="LaButti K.M."/>
            <person name="Lechner B.E."/>
            <person name="Liimatainen K."/>
            <person name="Lipzen A."/>
            <person name="Lukacs Z."/>
            <person name="Mihaltcheva S."/>
            <person name="Morgado L.N."/>
            <person name="Niskanen T."/>
            <person name="Noordeloos M.E."/>
            <person name="Ohm R.A."/>
            <person name="Ortiz-Santana B."/>
            <person name="Ovrebo C."/>
            <person name="Racz N."/>
            <person name="Riley R."/>
            <person name="Savchenko A."/>
            <person name="Shiryaev A."/>
            <person name="Soop K."/>
            <person name="Spirin V."/>
            <person name="Szebenyi C."/>
            <person name="Tomsovsky M."/>
            <person name="Tulloss R.E."/>
            <person name="Uehling J."/>
            <person name="Grigoriev I.V."/>
            <person name="Vagvolgyi C."/>
            <person name="Papp T."/>
            <person name="Martin F.M."/>
            <person name="Miettinen O."/>
            <person name="Hibbett D.S."/>
            <person name="Nagy L.G."/>
        </authorList>
    </citation>
    <scope>NUCLEOTIDE SEQUENCE [LARGE SCALE GENOMIC DNA]</scope>
    <source>
        <strain evidence="2 3">FP101781</strain>
    </source>
</reference>
<dbReference type="Proteomes" id="UP000298030">
    <property type="component" value="Unassembled WGS sequence"/>
</dbReference>
<protein>
    <submittedName>
        <fullName evidence="2">Uncharacterized protein</fullName>
    </submittedName>
</protein>
<comment type="caution">
    <text evidence="2">The sequence shown here is derived from an EMBL/GenBank/DDBJ whole genome shotgun (WGS) entry which is preliminary data.</text>
</comment>
<evidence type="ECO:0000313" key="3">
    <source>
        <dbReference type="Proteomes" id="UP000298030"/>
    </source>
</evidence>
<feature type="region of interest" description="Disordered" evidence="1">
    <location>
        <begin position="309"/>
        <end position="329"/>
    </location>
</feature>
<sequence>MSSHLASLFRPTLCAARCASRRLPPHRALSSTSRVSADADAEQASGNEFNLADGAQSESEGSATPTTYNEFLNQVAWRYKNAEPQNWLSPNAPFPMNPSFRPPPPISNSQRSRMYLEYTADPEYNSVRALSQRYNLSLKRVDAILRLKGMEEAWIKGKRLQTGFQAGMEHLLGATTHRAVNMRWDDARYDVQEADVLEQDENRDAARQRYIRLYWESVPDNGSEPIVPGSLEHAHAKALQYAKRTEEFKAIPELMPRVPDTQWLTRPHSKVVRLERKDRPALEFVDVGAKFMDINDRIRRIAAAGRKARRRRTVAEAKREERLASRVRS</sequence>
<organism evidence="2 3">
    <name type="scientific">Coprinellus micaceus</name>
    <name type="common">Glistening ink-cap mushroom</name>
    <name type="synonym">Coprinus micaceus</name>
    <dbReference type="NCBI Taxonomy" id="71717"/>
    <lineage>
        <taxon>Eukaryota</taxon>
        <taxon>Fungi</taxon>
        <taxon>Dikarya</taxon>
        <taxon>Basidiomycota</taxon>
        <taxon>Agaricomycotina</taxon>
        <taxon>Agaricomycetes</taxon>
        <taxon>Agaricomycetidae</taxon>
        <taxon>Agaricales</taxon>
        <taxon>Agaricineae</taxon>
        <taxon>Psathyrellaceae</taxon>
        <taxon>Coprinellus</taxon>
    </lineage>
</organism>